<comment type="caution">
    <text evidence="1">The sequence shown here is derived from an EMBL/GenBank/DDBJ whole genome shotgun (WGS) entry which is preliminary data.</text>
</comment>
<name>A0AAJ1VIT4_9FLAO</name>
<reference evidence="1" key="1">
    <citation type="submission" date="2023-06" db="EMBL/GenBank/DDBJ databases">
        <title>Two Chryseobacterium gambrini strains from China.</title>
        <authorList>
            <person name="Zeng J."/>
            <person name="Wu Y."/>
        </authorList>
    </citation>
    <scope>NUCLEOTIDE SEQUENCE</scope>
    <source>
        <strain evidence="1">SQ219</strain>
    </source>
</reference>
<dbReference type="AlphaFoldDB" id="A0AAJ1VIT4"/>
<dbReference type="EMBL" id="JAUHGV010000001">
    <property type="protein sequence ID" value="MDN4010926.1"/>
    <property type="molecule type" value="Genomic_DNA"/>
</dbReference>
<protein>
    <submittedName>
        <fullName evidence="1">Uncharacterized protein</fullName>
    </submittedName>
</protein>
<organism evidence="1 2">
    <name type="scientific">Chryseobacterium gambrini</name>
    <dbReference type="NCBI Taxonomy" id="373672"/>
    <lineage>
        <taxon>Bacteria</taxon>
        <taxon>Pseudomonadati</taxon>
        <taxon>Bacteroidota</taxon>
        <taxon>Flavobacteriia</taxon>
        <taxon>Flavobacteriales</taxon>
        <taxon>Weeksellaceae</taxon>
        <taxon>Chryseobacterium group</taxon>
        <taxon>Chryseobacterium</taxon>
    </lineage>
</organism>
<sequence>MTKFIELDGFNGKAIINTASVSSVHEESRGRTNYITVKLTDGSTISVEMKIEDFHKLLTDEETSEPKFKSSSF</sequence>
<evidence type="ECO:0000313" key="1">
    <source>
        <dbReference type="EMBL" id="MDN4010926.1"/>
    </source>
</evidence>
<evidence type="ECO:0000313" key="2">
    <source>
        <dbReference type="Proteomes" id="UP001225933"/>
    </source>
</evidence>
<accession>A0AAJ1VIT4</accession>
<dbReference type="RefSeq" id="WP_214589562.1">
    <property type="nucleotide sequence ID" value="NZ_JAUHGV010000001.1"/>
</dbReference>
<proteinExistence type="predicted"/>
<dbReference type="Proteomes" id="UP001225933">
    <property type="component" value="Unassembled WGS sequence"/>
</dbReference>
<gene>
    <name evidence="1" type="ORF">QX233_00475</name>
</gene>